<protein>
    <recommendedName>
        <fullName evidence="1">Formyl transferase N-terminal domain-containing protein</fullName>
    </recommendedName>
</protein>
<dbReference type="InterPro" id="IPR036477">
    <property type="entry name" value="Formyl_transf_N_sf"/>
</dbReference>
<comment type="caution">
    <text evidence="2">The sequence shown here is derived from an EMBL/GenBank/DDBJ whole genome shotgun (WGS) entry which is preliminary data.</text>
</comment>
<evidence type="ECO:0000259" key="1">
    <source>
        <dbReference type="Pfam" id="PF00551"/>
    </source>
</evidence>
<organism evidence="2 3">
    <name type="scientific">Duganella lactea</name>
    <dbReference type="NCBI Taxonomy" id="2692173"/>
    <lineage>
        <taxon>Bacteria</taxon>
        <taxon>Pseudomonadati</taxon>
        <taxon>Pseudomonadota</taxon>
        <taxon>Betaproteobacteria</taxon>
        <taxon>Burkholderiales</taxon>
        <taxon>Oxalobacteraceae</taxon>
        <taxon>Telluria group</taxon>
        <taxon>Duganella</taxon>
    </lineage>
</organism>
<accession>A0ABW9VF09</accession>
<keyword evidence="3" id="KW-1185">Reference proteome</keyword>
<evidence type="ECO:0000313" key="3">
    <source>
        <dbReference type="Proteomes" id="UP000449678"/>
    </source>
</evidence>
<evidence type="ECO:0000313" key="2">
    <source>
        <dbReference type="EMBL" id="MYM37621.1"/>
    </source>
</evidence>
<dbReference type="InterPro" id="IPR002376">
    <property type="entry name" value="Formyl_transf_N"/>
</dbReference>
<dbReference type="Proteomes" id="UP000449678">
    <property type="component" value="Unassembled WGS sequence"/>
</dbReference>
<proteinExistence type="predicted"/>
<dbReference type="SUPFAM" id="SSF53328">
    <property type="entry name" value="Formyltransferase"/>
    <property type="match status" value="1"/>
</dbReference>
<dbReference type="RefSeq" id="WP_160992931.1">
    <property type="nucleotide sequence ID" value="NZ_WWCO01000042.1"/>
</dbReference>
<feature type="domain" description="Formyl transferase N-terminal" evidence="1">
    <location>
        <begin position="56"/>
        <end position="159"/>
    </location>
</feature>
<gene>
    <name evidence="2" type="ORF">GTP38_25170</name>
</gene>
<dbReference type="Gene3D" id="3.40.50.12230">
    <property type="match status" value="1"/>
</dbReference>
<dbReference type="Pfam" id="PF00551">
    <property type="entry name" value="Formyl_trans_N"/>
    <property type="match status" value="1"/>
</dbReference>
<name>A0ABW9VF09_9BURK</name>
<dbReference type="EMBL" id="WWCO01000042">
    <property type="protein sequence ID" value="MYM37621.1"/>
    <property type="molecule type" value="Genomic_DNA"/>
</dbReference>
<reference evidence="2 3" key="1">
    <citation type="submission" date="2019-12" db="EMBL/GenBank/DDBJ databases">
        <title>Novel species isolated from a subtropical stream in China.</title>
        <authorList>
            <person name="Lu H."/>
        </authorList>
    </citation>
    <scope>NUCLEOTIDE SEQUENCE [LARGE SCALE GENOMIC DNA]</scope>
    <source>
        <strain evidence="2 3">FT94W</strain>
    </source>
</reference>
<sequence length="246" mass="27634">MTYTKYVTPSQDINVGKSTKVLFFGRSGCSATVTALAHLHLLGFKVTFVESTGRGQLMPESIDAWEGEYIFCFRSLLILPTEILIKAKIAAINFHPGPPEYPGSGCINFALYDNASQYGVTAHLMNEKVDNGRILECIRFAILKNDTVDSLLARTHLKMLDLFYDVVTGIGLNGEDFISSLLKKSHQEAWRGDARRMVELEKLKTIPHDVSEEELIRLIRATYTPRFPPRVMLNGYEFLLGSPVKM</sequence>